<reference evidence="2" key="2">
    <citation type="submission" date="2015-06" db="UniProtKB">
        <authorList>
            <consortium name="EnsemblMetazoa"/>
        </authorList>
    </citation>
    <scope>IDENTIFICATION</scope>
</reference>
<dbReference type="AlphaFoldDB" id="T1KA22"/>
<name>T1KA22_TETUR</name>
<dbReference type="EMBL" id="CAEY01001893">
    <property type="status" value="NOT_ANNOTATED_CDS"/>
    <property type="molecule type" value="Genomic_DNA"/>
</dbReference>
<reference evidence="3" key="1">
    <citation type="submission" date="2011-08" db="EMBL/GenBank/DDBJ databases">
        <authorList>
            <person name="Rombauts S."/>
        </authorList>
    </citation>
    <scope>NUCLEOTIDE SEQUENCE</scope>
    <source>
        <strain evidence="3">London</strain>
    </source>
</reference>
<dbReference type="Proteomes" id="UP000015104">
    <property type="component" value="Unassembled WGS sequence"/>
</dbReference>
<protein>
    <submittedName>
        <fullName evidence="2">Uncharacterized protein</fullName>
    </submittedName>
</protein>
<feature type="region of interest" description="Disordered" evidence="1">
    <location>
        <begin position="64"/>
        <end position="97"/>
    </location>
</feature>
<keyword evidence="3" id="KW-1185">Reference proteome</keyword>
<feature type="compositionally biased region" description="Polar residues" evidence="1">
    <location>
        <begin position="67"/>
        <end position="79"/>
    </location>
</feature>
<dbReference type="HOGENOM" id="CLU_1333458_0_0_1"/>
<dbReference type="EnsemblMetazoa" id="tetur07g06990.1">
    <property type="protein sequence ID" value="tetur07g06990.1"/>
    <property type="gene ID" value="tetur07g06990"/>
</dbReference>
<evidence type="ECO:0000313" key="3">
    <source>
        <dbReference type="Proteomes" id="UP000015104"/>
    </source>
</evidence>
<proteinExistence type="predicted"/>
<accession>T1KA22</accession>
<feature type="compositionally biased region" description="Low complexity" evidence="1">
    <location>
        <begin position="86"/>
        <end position="97"/>
    </location>
</feature>
<organism evidence="2 3">
    <name type="scientific">Tetranychus urticae</name>
    <name type="common">Two-spotted spider mite</name>
    <dbReference type="NCBI Taxonomy" id="32264"/>
    <lineage>
        <taxon>Eukaryota</taxon>
        <taxon>Metazoa</taxon>
        <taxon>Ecdysozoa</taxon>
        <taxon>Arthropoda</taxon>
        <taxon>Chelicerata</taxon>
        <taxon>Arachnida</taxon>
        <taxon>Acari</taxon>
        <taxon>Acariformes</taxon>
        <taxon>Trombidiformes</taxon>
        <taxon>Prostigmata</taxon>
        <taxon>Eleutherengona</taxon>
        <taxon>Raphignathae</taxon>
        <taxon>Tetranychoidea</taxon>
        <taxon>Tetranychidae</taxon>
        <taxon>Tetranychus</taxon>
    </lineage>
</organism>
<evidence type="ECO:0000313" key="2">
    <source>
        <dbReference type="EnsemblMetazoa" id="tetur07g06990.1"/>
    </source>
</evidence>
<evidence type="ECO:0000256" key="1">
    <source>
        <dbReference type="SAM" id="MobiDB-lite"/>
    </source>
</evidence>
<sequence>MPVATSFGVPVNVLSNHNRCIYIEDRVHHQNKASEDQLLSDLQEPGLQHDADVGNNLDVASEVAVESESQNVSPENTLESGEGEPVSNAVNSESASAVREEEVVQTVNICVEELKAAFPAKLSHFAEINKKIYAHVKYDKYYARLEMLELYGVYEKVTQRDLTAEIGENVRKLNVAKRRSRVWACPYCRSYFRQGDKYGITRHMNE</sequence>